<accession>A0A4R2KX42</accession>
<evidence type="ECO:0000256" key="2">
    <source>
        <dbReference type="ARBA" id="ARBA00023015"/>
    </source>
</evidence>
<dbReference type="InterPro" id="IPR013324">
    <property type="entry name" value="RNA_pol_sigma_r3/r4-like"/>
</dbReference>
<dbReference type="SUPFAM" id="SSF88659">
    <property type="entry name" value="Sigma3 and sigma4 domains of RNA polymerase sigma factors"/>
    <property type="match status" value="1"/>
</dbReference>
<dbReference type="InterPro" id="IPR039425">
    <property type="entry name" value="RNA_pol_sigma-70-like"/>
</dbReference>
<evidence type="ECO:0000313" key="9">
    <source>
        <dbReference type="Proteomes" id="UP000294980"/>
    </source>
</evidence>
<evidence type="ECO:0000313" key="8">
    <source>
        <dbReference type="EMBL" id="TCO75879.1"/>
    </source>
</evidence>
<dbReference type="GO" id="GO:0003677">
    <property type="term" value="F:DNA binding"/>
    <property type="evidence" value="ECO:0007669"/>
    <property type="project" value="UniProtKB-KW"/>
</dbReference>
<dbReference type="OrthoDB" id="9797134at2"/>
<dbReference type="Gene3D" id="1.10.10.10">
    <property type="entry name" value="Winged helix-like DNA-binding domain superfamily/Winged helix DNA-binding domain"/>
    <property type="match status" value="1"/>
</dbReference>
<dbReference type="EMBL" id="SLWX01000006">
    <property type="protein sequence ID" value="TCO75879.1"/>
    <property type="molecule type" value="Genomic_DNA"/>
</dbReference>
<evidence type="ECO:0000256" key="5">
    <source>
        <dbReference type="ARBA" id="ARBA00023163"/>
    </source>
</evidence>
<comment type="caution">
    <text evidence="8">The sequence shown here is derived from an EMBL/GenBank/DDBJ whole genome shotgun (WGS) entry which is preliminary data.</text>
</comment>
<dbReference type="CDD" id="cd06171">
    <property type="entry name" value="Sigma70_r4"/>
    <property type="match status" value="1"/>
</dbReference>
<dbReference type="InterPro" id="IPR007627">
    <property type="entry name" value="RNA_pol_sigma70_r2"/>
</dbReference>
<feature type="domain" description="RNA polymerase sigma-70 region 2" evidence="6">
    <location>
        <begin position="28"/>
        <end position="95"/>
    </location>
</feature>
<keyword evidence="9" id="KW-1185">Reference proteome</keyword>
<dbReference type="Pfam" id="PF08281">
    <property type="entry name" value="Sigma70_r4_2"/>
    <property type="match status" value="1"/>
</dbReference>
<keyword evidence="5" id="KW-0804">Transcription</keyword>
<dbReference type="InterPro" id="IPR014284">
    <property type="entry name" value="RNA_pol_sigma-70_dom"/>
</dbReference>
<protein>
    <submittedName>
        <fullName evidence="8">RNA polymerase sigma-70 factor (ECF subfamily)</fullName>
    </submittedName>
</protein>
<evidence type="ECO:0000259" key="6">
    <source>
        <dbReference type="Pfam" id="PF04542"/>
    </source>
</evidence>
<dbReference type="GO" id="GO:0016987">
    <property type="term" value="F:sigma factor activity"/>
    <property type="evidence" value="ECO:0007669"/>
    <property type="project" value="UniProtKB-KW"/>
</dbReference>
<dbReference type="InterPro" id="IPR013325">
    <property type="entry name" value="RNA_pol_sigma_r2"/>
</dbReference>
<organism evidence="8 9">
    <name type="scientific">Chromatocurvus halotolerans</name>
    <dbReference type="NCBI Taxonomy" id="1132028"/>
    <lineage>
        <taxon>Bacteria</taxon>
        <taxon>Pseudomonadati</taxon>
        <taxon>Pseudomonadota</taxon>
        <taxon>Gammaproteobacteria</taxon>
        <taxon>Cellvibrionales</taxon>
        <taxon>Halieaceae</taxon>
        <taxon>Chromatocurvus</taxon>
    </lineage>
</organism>
<feature type="domain" description="RNA polymerase sigma factor 70 region 4 type 2" evidence="7">
    <location>
        <begin position="122"/>
        <end position="174"/>
    </location>
</feature>
<name>A0A4R2KX42_9GAMM</name>
<proteinExistence type="inferred from homology"/>
<dbReference type="Proteomes" id="UP000294980">
    <property type="component" value="Unassembled WGS sequence"/>
</dbReference>
<reference evidence="8 9" key="1">
    <citation type="submission" date="2019-03" db="EMBL/GenBank/DDBJ databases">
        <title>Genomic Encyclopedia of Type Strains, Phase IV (KMG-IV): sequencing the most valuable type-strain genomes for metagenomic binning, comparative biology and taxonomic classification.</title>
        <authorList>
            <person name="Goeker M."/>
        </authorList>
    </citation>
    <scope>NUCLEOTIDE SEQUENCE [LARGE SCALE GENOMIC DNA]</scope>
    <source>
        <strain evidence="8 9">DSM 23344</strain>
    </source>
</reference>
<dbReference type="InterPro" id="IPR013249">
    <property type="entry name" value="RNA_pol_sigma70_r4_t2"/>
</dbReference>
<keyword evidence="2" id="KW-0805">Transcription regulation</keyword>
<dbReference type="InterPro" id="IPR036388">
    <property type="entry name" value="WH-like_DNA-bd_sf"/>
</dbReference>
<gene>
    <name evidence="8" type="ORF">EV688_10669</name>
</gene>
<dbReference type="PANTHER" id="PTHR43133">
    <property type="entry name" value="RNA POLYMERASE ECF-TYPE SIGMA FACTO"/>
    <property type="match status" value="1"/>
</dbReference>
<dbReference type="PANTHER" id="PTHR43133:SF8">
    <property type="entry name" value="RNA POLYMERASE SIGMA FACTOR HI_1459-RELATED"/>
    <property type="match status" value="1"/>
</dbReference>
<keyword evidence="3" id="KW-0731">Sigma factor</keyword>
<dbReference type="GO" id="GO:0006352">
    <property type="term" value="P:DNA-templated transcription initiation"/>
    <property type="evidence" value="ECO:0007669"/>
    <property type="project" value="InterPro"/>
</dbReference>
<keyword evidence="4" id="KW-0238">DNA-binding</keyword>
<dbReference type="NCBIfam" id="TIGR02937">
    <property type="entry name" value="sigma70-ECF"/>
    <property type="match status" value="1"/>
</dbReference>
<dbReference type="SUPFAM" id="SSF88946">
    <property type="entry name" value="Sigma2 domain of RNA polymerase sigma factors"/>
    <property type="match status" value="1"/>
</dbReference>
<evidence type="ECO:0000256" key="4">
    <source>
        <dbReference type="ARBA" id="ARBA00023125"/>
    </source>
</evidence>
<evidence type="ECO:0000256" key="3">
    <source>
        <dbReference type="ARBA" id="ARBA00023082"/>
    </source>
</evidence>
<sequence length="183" mass="20518">MRTDQSIALDHYLVSVARMGDRNALEHLAQRWQPKLLAHARRLMGEEEPAREATQDAWLEILRGLPGLREARAFPAWAYRIVSRRCARSIRQRQSRRQRDVAETFDAVASENASPEQSASTDELHAVLAGLSAHHRATLALFYLEGLTVTETAAALDIAPGTVKTRLLHARNRLRARLKGDAP</sequence>
<evidence type="ECO:0000259" key="7">
    <source>
        <dbReference type="Pfam" id="PF08281"/>
    </source>
</evidence>
<dbReference type="Gene3D" id="1.10.1740.10">
    <property type="match status" value="1"/>
</dbReference>
<dbReference type="AlphaFoldDB" id="A0A4R2KX42"/>
<comment type="similarity">
    <text evidence="1">Belongs to the sigma-70 factor family. ECF subfamily.</text>
</comment>
<dbReference type="Pfam" id="PF04542">
    <property type="entry name" value="Sigma70_r2"/>
    <property type="match status" value="1"/>
</dbReference>
<dbReference type="RefSeq" id="WP_117315984.1">
    <property type="nucleotide sequence ID" value="NZ_QQSW01000005.1"/>
</dbReference>
<evidence type="ECO:0000256" key="1">
    <source>
        <dbReference type="ARBA" id="ARBA00010641"/>
    </source>
</evidence>